<keyword evidence="9 13" id="KW-0067">ATP-binding</keyword>
<dbReference type="Gene3D" id="3.30.470.20">
    <property type="entry name" value="ATP-grasp fold, B domain"/>
    <property type="match status" value="1"/>
</dbReference>
<dbReference type="InterPro" id="IPR036565">
    <property type="entry name" value="Mur-like_cat_sf"/>
</dbReference>
<evidence type="ECO:0000256" key="9">
    <source>
        <dbReference type="ARBA" id="ARBA00022840"/>
    </source>
</evidence>
<dbReference type="OrthoDB" id="9803907at2"/>
<evidence type="ECO:0000256" key="8">
    <source>
        <dbReference type="ARBA" id="ARBA00022741"/>
    </source>
</evidence>
<evidence type="ECO:0000256" key="10">
    <source>
        <dbReference type="ARBA" id="ARBA00031353"/>
    </source>
</evidence>
<name>A0A091BC42_9GAMM</name>
<dbReference type="eggNOG" id="COG0769">
    <property type="taxonomic scope" value="Bacteria"/>
</dbReference>
<dbReference type="SUPFAM" id="SSF53244">
    <property type="entry name" value="MurD-like peptide ligases, peptide-binding domain"/>
    <property type="match status" value="1"/>
</dbReference>
<evidence type="ECO:0000256" key="12">
    <source>
        <dbReference type="ARBA" id="ARBA00048425"/>
    </source>
</evidence>
<dbReference type="EC" id="6.3.2.30" evidence="4"/>
<keyword evidence="7" id="KW-0436">Ligase</keyword>
<evidence type="ECO:0000256" key="13">
    <source>
        <dbReference type="PROSITE-ProRule" id="PRU00409"/>
    </source>
</evidence>
<dbReference type="InterPro" id="IPR013815">
    <property type="entry name" value="ATP_grasp_subdomain_1"/>
</dbReference>
<dbReference type="InterPro" id="IPR005479">
    <property type="entry name" value="CPAse_ATP-bd"/>
</dbReference>
<comment type="similarity">
    <text evidence="2">In the C-terminal section; belongs to the MurCDEF family.</text>
</comment>
<dbReference type="AlphaFoldDB" id="A0A091BC42"/>
<comment type="function">
    <text evidence="1">Catalyzes the ATP-dependent polymerization of arginine and aspartate to multi-L-arginyl-poly-L-aspartic acid (cyanophycin; a water-insoluble reserve polymer).</text>
</comment>
<keyword evidence="8 13" id="KW-0547">Nucleotide-binding</keyword>
<comment type="subunit">
    <text evidence="3">Homodimer.</text>
</comment>
<sequence>MRILDRSVYVGPSLYAHFPVIRLELDLGELEQWPTARLGDAFVDGLVAALPGLAEHGCSYREPGGLIRRMREGEGTWLGHVLEHVAIELQNVAGEDVTFGKTRSIDGRPGVYSVVYEYAQREEGVAAGELALKLLASLLPENLRGDLVPADWQWEEARDDYIRYAQRRALGPSTASLVRAAEERGIPWLRLNEQSLVQLGHGKYQQRIQATVTGRTPHIAVELASDKEETNRILGSLGLPVPKQELVQTEAGAIRAARRLGYPVVTKPYNGNHGRGISIGLRSDDEVVAGFAAAKEHSRSVIVETYLEGDDHRLLVVNGELVAATRRTPGHVVGDGRRTVRELIDLVNQDPRRGVGHEKVLTRLVLDAQAEMMLERAGLTADSVPAADQVVYLRSTANLSTGGTATDVTDIIHPDNRDMAVRAIRAIGLDVGGVDFLTTNIAESYRAIGGGICEVNAAPGFRMHVAPSEGTPRDVAGPVIDMLFPPGAPARVPIAAVTGTNGKTTTARMLAHITKMAGYTPGLTTTDGVYIDGQRTVEGDMTGPVSARMVLSDPMIDIAVLETARGGLLRAGMGVRKVEVGAVLNVQSDHLGLKGIDTLEQLAEVKRIVVEIATDCAVLNADDPQVLKMSGYTEAKCICYVTMNPQHGLVREHIRAGGRACALEAGVNGQMITLYDKGSHIPLLWTHLIPATLEGRALHNVQNAMVAASMAYALGIKLDAIRTGLRTFDTTFFQAPGRMNVFNEHPFKVLFDYGHNAHAVGAMADLAQRLDVAGRRIVVLAGPGDRRDEDLVAIADAVAGRFDHYICRRDDSLRGRDGDEVPRIQAAALQAKGVPESAITIIPDEQEAIDAALRMGRPGDLVLIFADALTRSWKQVIRFRPEGAAAPVAPKPAPAPVVEQGPREEPALSDYEGLVRDERGVHLSREEAD</sequence>
<evidence type="ECO:0000256" key="4">
    <source>
        <dbReference type="ARBA" id="ARBA00012968"/>
    </source>
</evidence>
<evidence type="ECO:0000256" key="7">
    <source>
        <dbReference type="ARBA" id="ARBA00022598"/>
    </source>
</evidence>
<dbReference type="Pfam" id="PF08245">
    <property type="entry name" value="Mur_ligase_M"/>
    <property type="match status" value="1"/>
</dbReference>
<reference evidence="16 17" key="1">
    <citation type="submission" date="2013-09" db="EMBL/GenBank/DDBJ databases">
        <title>Genome sequencing of Arenimonas composti.</title>
        <authorList>
            <person name="Chen F."/>
            <person name="Wang G."/>
        </authorList>
    </citation>
    <scope>NUCLEOTIDE SEQUENCE [LARGE SCALE GENOMIC DNA]</scope>
    <source>
        <strain evidence="16 17">TR7-09</strain>
    </source>
</reference>
<dbReference type="InterPro" id="IPR011761">
    <property type="entry name" value="ATP-grasp"/>
</dbReference>
<comment type="caution">
    <text evidence="16">The sequence shown here is derived from an EMBL/GenBank/DDBJ whole genome shotgun (WGS) entry which is preliminary data.</text>
</comment>
<dbReference type="GO" id="GO:0005524">
    <property type="term" value="F:ATP binding"/>
    <property type="evidence" value="ECO:0007669"/>
    <property type="project" value="UniProtKB-UniRule"/>
</dbReference>
<gene>
    <name evidence="16" type="ORF">P873_12400</name>
</gene>
<evidence type="ECO:0000256" key="5">
    <source>
        <dbReference type="ARBA" id="ARBA00013005"/>
    </source>
</evidence>
<evidence type="ECO:0000313" key="17">
    <source>
        <dbReference type="Proteomes" id="UP000029391"/>
    </source>
</evidence>
<feature type="compositionally biased region" description="Basic and acidic residues" evidence="14">
    <location>
        <begin position="913"/>
        <end position="929"/>
    </location>
</feature>
<dbReference type="STRING" id="1121013.GCA_000426365_00872"/>
<dbReference type="eggNOG" id="COG0189">
    <property type="taxonomic scope" value="Bacteria"/>
</dbReference>
<dbReference type="Gene3D" id="3.90.190.20">
    <property type="entry name" value="Mur ligase, C-terminal domain"/>
    <property type="match status" value="1"/>
</dbReference>
<dbReference type="GO" id="GO:0071161">
    <property type="term" value="F:cyanophycin synthetase activity (L-arginine-adding)"/>
    <property type="evidence" value="ECO:0007669"/>
    <property type="project" value="UniProtKB-EC"/>
</dbReference>
<dbReference type="EMBL" id="AWXU01000041">
    <property type="protein sequence ID" value="KFN49087.1"/>
    <property type="molecule type" value="Genomic_DNA"/>
</dbReference>
<dbReference type="InterPro" id="IPR011810">
    <property type="entry name" value="Cya_phycin_syn"/>
</dbReference>
<dbReference type="Pfam" id="PF02786">
    <property type="entry name" value="CPSase_L_D2"/>
    <property type="match status" value="1"/>
</dbReference>
<evidence type="ECO:0000256" key="3">
    <source>
        <dbReference type="ARBA" id="ARBA00011738"/>
    </source>
</evidence>
<evidence type="ECO:0000256" key="2">
    <source>
        <dbReference type="ARBA" id="ARBA00009060"/>
    </source>
</evidence>
<evidence type="ECO:0000256" key="6">
    <source>
        <dbReference type="ARBA" id="ARBA00022036"/>
    </source>
</evidence>
<dbReference type="PANTHER" id="PTHR23135:SF18">
    <property type="entry name" value="CYANOPHYCIN SYNTHETASE"/>
    <property type="match status" value="1"/>
</dbReference>
<comment type="catalytic activity">
    <reaction evidence="11">
        <text>[L-4-(L-arginin-2-N-yl)aspartate](n)-L-aspartate + L-arginine + ATP = [L-4-(L-arginin-2-N-yl)aspartate](n+1) + ADP + phosphate + H(+)</text>
        <dbReference type="Rhea" id="RHEA:23888"/>
        <dbReference type="Rhea" id="RHEA-COMP:13732"/>
        <dbReference type="Rhea" id="RHEA-COMP:13733"/>
        <dbReference type="ChEBI" id="CHEBI:15378"/>
        <dbReference type="ChEBI" id="CHEBI:30616"/>
        <dbReference type="ChEBI" id="CHEBI:32682"/>
        <dbReference type="ChEBI" id="CHEBI:43474"/>
        <dbReference type="ChEBI" id="CHEBI:137986"/>
        <dbReference type="ChEBI" id="CHEBI:137990"/>
        <dbReference type="ChEBI" id="CHEBI:456216"/>
        <dbReference type="EC" id="6.3.2.30"/>
    </reaction>
</comment>
<dbReference type="Proteomes" id="UP000029391">
    <property type="component" value="Unassembled WGS sequence"/>
</dbReference>
<dbReference type="Gene3D" id="3.30.1490.20">
    <property type="entry name" value="ATP-grasp fold, A domain"/>
    <property type="match status" value="1"/>
</dbReference>
<feature type="domain" description="ATP-grasp" evidence="15">
    <location>
        <begin position="231"/>
        <end position="484"/>
    </location>
</feature>
<dbReference type="InterPro" id="IPR004101">
    <property type="entry name" value="Mur_ligase_C"/>
</dbReference>
<dbReference type="Pfam" id="PF02875">
    <property type="entry name" value="Mur_ligase_C"/>
    <property type="match status" value="1"/>
</dbReference>
<dbReference type="RefSeq" id="WP_026816313.1">
    <property type="nucleotide sequence ID" value="NZ_AUFF01000002.1"/>
</dbReference>
<dbReference type="InterPro" id="IPR036615">
    <property type="entry name" value="Mur_ligase_C_dom_sf"/>
</dbReference>
<dbReference type="PANTHER" id="PTHR23135">
    <property type="entry name" value="MUR LIGASE FAMILY MEMBER"/>
    <property type="match status" value="1"/>
</dbReference>
<evidence type="ECO:0000313" key="16">
    <source>
        <dbReference type="EMBL" id="KFN49087.1"/>
    </source>
</evidence>
<dbReference type="Pfam" id="PF18921">
    <property type="entry name" value="Cyanophycin_syn"/>
    <property type="match status" value="1"/>
</dbReference>
<dbReference type="PROSITE" id="PS50975">
    <property type="entry name" value="ATP_GRASP"/>
    <property type="match status" value="1"/>
</dbReference>
<dbReference type="SUPFAM" id="SSF56059">
    <property type="entry name" value="Glutathione synthetase ATP-binding domain-like"/>
    <property type="match status" value="1"/>
</dbReference>
<accession>A0A091BC42</accession>
<dbReference type="SUPFAM" id="SSF53623">
    <property type="entry name" value="MurD-like peptide ligases, catalytic domain"/>
    <property type="match status" value="1"/>
</dbReference>
<evidence type="ECO:0000256" key="11">
    <source>
        <dbReference type="ARBA" id="ARBA00048094"/>
    </source>
</evidence>
<dbReference type="GO" id="GO:0071160">
    <property type="term" value="F:cyanophycin synthetase activity (L-aspartate-adding)"/>
    <property type="evidence" value="ECO:0007669"/>
    <property type="project" value="UniProtKB-EC"/>
</dbReference>
<dbReference type="EC" id="6.3.2.29" evidence="5"/>
<evidence type="ECO:0000256" key="14">
    <source>
        <dbReference type="SAM" id="MobiDB-lite"/>
    </source>
</evidence>
<proteinExistence type="inferred from homology"/>
<dbReference type="InterPro" id="IPR013221">
    <property type="entry name" value="Mur_ligase_cen"/>
</dbReference>
<keyword evidence="17" id="KW-1185">Reference proteome</keyword>
<comment type="catalytic activity">
    <reaction evidence="12">
        <text>[L-4-(L-arginin-2-N-yl)aspartate](n) + L-aspartate + ATP = [L-4-(L-arginin-2-N-yl)aspartate](n)-L-aspartate + ADP + phosphate + H(+)</text>
        <dbReference type="Rhea" id="RHEA:13277"/>
        <dbReference type="Rhea" id="RHEA-COMP:13728"/>
        <dbReference type="Rhea" id="RHEA-COMP:13733"/>
        <dbReference type="ChEBI" id="CHEBI:15378"/>
        <dbReference type="ChEBI" id="CHEBI:29991"/>
        <dbReference type="ChEBI" id="CHEBI:30616"/>
        <dbReference type="ChEBI" id="CHEBI:43474"/>
        <dbReference type="ChEBI" id="CHEBI:137986"/>
        <dbReference type="ChEBI" id="CHEBI:137990"/>
        <dbReference type="ChEBI" id="CHEBI:456216"/>
        <dbReference type="EC" id="6.3.2.29"/>
    </reaction>
</comment>
<dbReference type="GO" id="GO:0046872">
    <property type="term" value="F:metal ion binding"/>
    <property type="evidence" value="ECO:0007669"/>
    <property type="project" value="InterPro"/>
</dbReference>
<organism evidence="16 17">
    <name type="scientific">Arenimonas composti TR7-09 = DSM 18010</name>
    <dbReference type="NCBI Taxonomy" id="1121013"/>
    <lineage>
        <taxon>Bacteria</taxon>
        <taxon>Pseudomonadati</taxon>
        <taxon>Pseudomonadota</taxon>
        <taxon>Gammaproteobacteria</taxon>
        <taxon>Lysobacterales</taxon>
        <taxon>Lysobacteraceae</taxon>
        <taxon>Arenimonas</taxon>
    </lineage>
</organism>
<protein>
    <recommendedName>
        <fullName evidence="6">Cyanophycin synthetase</fullName>
        <ecNumber evidence="5">6.3.2.29</ecNumber>
        <ecNumber evidence="4">6.3.2.30</ecNumber>
    </recommendedName>
    <alternativeName>
        <fullName evidence="10">Cyanophycin synthase</fullName>
    </alternativeName>
</protein>
<evidence type="ECO:0000256" key="1">
    <source>
        <dbReference type="ARBA" id="ARBA00003184"/>
    </source>
</evidence>
<dbReference type="NCBIfam" id="TIGR02068">
    <property type="entry name" value="cya_phycin_syn"/>
    <property type="match status" value="1"/>
</dbReference>
<feature type="region of interest" description="Disordered" evidence="14">
    <location>
        <begin position="884"/>
        <end position="929"/>
    </location>
</feature>
<dbReference type="NCBIfam" id="NF010623">
    <property type="entry name" value="PRK14016.1"/>
    <property type="match status" value="1"/>
</dbReference>
<evidence type="ECO:0000259" key="15">
    <source>
        <dbReference type="PROSITE" id="PS50975"/>
    </source>
</evidence>
<dbReference type="Gene3D" id="3.40.1190.10">
    <property type="entry name" value="Mur-like, catalytic domain"/>
    <property type="match status" value="1"/>
</dbReference>
<dbReference type="InterPro" id="IPR044019">
    <property type="entry name" value="Cyanophycin_syn_N"/>
</dbReference>